<sequence length="119" mass="13135">MAMDNREETQASAMARISSMRMVSPNDGASKISDSSNQIMIMTLRTTNTKEKRQSGRTFTSSSTHFDSIHSKDVRLPSDRTCIPAYGASLNDGIRMNLKILPDLRSGSPQKESDYGQST</sequence>
<dbReference type="GeneID" id="36596917"/>
<dbReference type="RefSeq" id="XP_024731984.1">
    <property type="nucleotide sequence ID" value="XM_024888841.1"/>
</dbReference>
<keyword evidence="3" id="KW-1185">Reference proteome</keyword>
<dbReference type="Proteomes" id="UP000235371">
    <property type="component" value="Unassembled WGS sequence"/>
</dbReference>
<feature type="region of interest" description="Disordered" evidence="1">
    <location>
        <begin position="45"/>
        <end position="72"/>
    </location>
</feature>
<evidence type="ECO:0000313" key="2">
    <source>
        <dbReference type="EMBL" id="PMD55080.1"/>
    </source>
</evidence>
<gene>
    <name evidence="2" type="ORF">K444DRAFT_96955</name>
</gene>
<reference evidence="2 3" key="1">
    <citation type="submission" date="2016-04" db="EMBL/GenBank/DDBJ databases">
        <title>A degradative enzymes factory behind the ericoid mycorrhizal symbiosis.</title>
        <authorList>
            <consortium name="DOE Joint Genome Institute"/>
            <person name="Martino E."/>
            <person name="Morin E."/>
            <person name="Grelet G."/>
            <person name="Kuo A."/>
            <person name="Kohler A."/>
            <person name="Daghino S."/>
            <person name="Barry K."/>
            <person name="Choi C."/>
            <person name="Cichocki N."/>
            <person name="Clum A."/>
            <person name="Copeland A."/>
            <person name="Hainaut M."/>
            <person name="Haridas S."/>
            <person name="Labutti K."/>
            <person name="Lindquist E."/>
            <person name="Lipzen A."/>
            <person name="Khouja H.-R."/>
            <person name="Murat C."/>
            <person name="Ohm R."/>
            <person name="Olson A."/>
            <person name="Spatafora J."/>
            <person name="Veneault-Fourrey C."/>
            <person name="Henrissat B."/>
            <person name="Grigoriev I."/>
            <person name="Martin F."/>
            <person name="Perotto S."/>
        </authorList>
    </citation>
    <scope>NUCLEOTIDE SEQUENCE [LARGE SCALE GENOMIC DNA]</scope>
    <source>
        <strain evidence="2 3">E</strain>
    </source>
</reference>
<accession>A0A2J6SWB6</accession>
<dbReference type="InParanoid" id="A0A2J6SWB6"/>
<proteinExistence type="predicted"/>
<feature type="region of interest" description="Disordered" evidence="1">
    <location>
        <begin position="19"/>
        <end position="38"/>
    </location>
</feature>
<organism evidence="2 3">
    <name type="scientific">Hyaloscypha bicolor E</name>
    <dbReference type="NCBI Taxonomy" id="1095630"/>
    <lineage>
        <taxon>Eukaryota</taxon>
        <taxon>Fungi</taxon>
        <taxon>Dikarya</taxon>
        <taxon>Ascomycota</taxon>
        <taxon>Pezizomycotina</taxon>
        <taxon>Leotiomycetes</taxon>
        <taxon>Helotiales</taxon>
        <taxon>Hyaloscyphaceae</taxon>
        <taxon>Hyaloscypha</taxon>
        <taxon>Hyaloscypha bicolor</taxon>
    </lineage>
</organism>
<evidence type="ECO:0000256" key="1">
    <source>
        <dbReference type="SAM" id="MobiDB-lite"/>
    </source>
</evidence>
<name>A0A2J6SWB6_9HELO</name>
<dbReference type="EMBL" id="KZ613856">
    <property type="protein sequence ID" value="PMD55080.1"/>
    <property type="molecule type" value="Genomic_DNA"/>
</dbReference>
<feature type="compositionally biased region" description="Polar residues" evidence="1">
    <location>
        <begin position="56"/>
        <end position="66"/>
    </location>
</feature>
<protein>
    <submittedName>
        <fullName evidence="2">Uncharacterized protein</fullName>
    </submittedName>
</protein>
<dbReference type="AlphaFoldDB" id="A0A2J6SWB6"/>
<evidence type="ECO:0000313" key="3">
    <source>
        <dbReference type="Proteomes" id="UP000235371"/>
    </source>
</evidence>